<dbReference type="GO" id="GO:0006629">
    <property type="term" value="P:lipid metabolic process"/>
    <property type="evidence" value="ECO:0007669"/>
    <property type="project" value="UniProtKB-KW"/>
</dbReference>
<organism evidence="6 7">
    <name type="scientific">Acipenser ruthenus</name>
    <name type="common">Sterlet sturgeon</name>
    <dbReference type="NCBI Taxonomy" id="7906"/>
    <lineage>
        <taxon>Eukaryota</taxon>
        <taxon>Metazoa</taxon>
        <taxon>Chordata</taxon>
        <taxon>Craniata</taxon>
        <taxon>Vertebrata</taxon>
        <taxon>Euteleostomi</taxon>
        <taxon>Actinopterygii</taxon>
        <taxon>Chondrostei</taxon>
        <taxon>Acipenseriformes</taxon>
        <taxon>Acipenseridae</taxon>
        <taxon>Acipenser</taxon>
    </lineage>
</organism>
<keyword evidence="5" id="KW-0443">Lipid metabolism</keyword>
<proteinExistence type="inferred from homology"/>
<dbReference type="AlphaFoldDB" id="A0A444UI32"/>
<evidence type="ECO:0000256" key="4">
    <source>
        <dbReference type="ARBA" id="ARBA00022803"/>
    </source>
</evidence>
<evidence type="ECO:0000256" key="5">
    <source>
        <dbReference type="ARBA" id="ARBA00023098"/>
    </source>
</evidence>
<gene>
    <name evidence="6" type="ORF">EOD39_13648</name>
</gene>
<keyword evidence="3" id="KW-0677">Repeat</keyword>
<keyword evidence="4" id="KW-0802">TPR repeat</keyword>
<keyword evidence="7" id="KW-1185">Reference proteome</keyword>
<comment type="similarity">
    <text evidence="1">Belongs to the TTC39 family.</text>
</comment>
<dbReference type="InterPro" id="IPR011990">
    <property type="entry name" value="TPR-like_helical_dom_sf"/>
</dbReference>
<dbReference type="PANTHER" id="PTHR31859">
    <property type="entry name" value="TETRATRICOPEPTIDE REPEAT PROTEIN 39 FAMILY MEMBER"/>
    <property type="match status" value="1"/>
</dbReference>
<dbReference type="InterPro" id="IPR019734">
    <property type="entry name" value="TPR_rpt"/>
</dbReference>
<evidence type="ECO:0000256" key="2">
    <source>
        <dbReference type="ARBA" id="ARBA00015483"/>
    </source>
</evidence>
<dbReference type="InterPro" id="IPR019412">
    <property type="entry name" value="IML2/TPR_39"/>
</dbReference>
<comment type="caution">
    <text evidence="6">The sequence shown here is derived from an EMBL/GenBank/DDBJ whole genome shotgun (WGS) entry which is preliminary data.</text>
</comment>
<evidence type="ECO:0000256" key="1">
    <source>
        <dbReference type="ARBA" id="ARBA00006400"/>
    </source>
</evidence>
<sequence length="496" mass="56516">MFYPTLDLSADSRLQRLHGEIKISLKIDSPEHFEDAYESIPTASKMDLKTALEECTMALNLFLNNKFSEALDMLRPWAKASMYHALGYSTILVMQAAMTFEHQDIQMGISVMKDALQTCQRDANGYDLAVAATILEVLLRRYLEGEFGLSQLREGASSHSLRAILSVLTLLLYHTYVALILGCGEGNLVEAEALLEPYLKKFPNGSIILFYTARIAVLKGNFEKAEVKFQDCIASQQEWKQIHHLCYWELMWCHTFQQNWLEAYRYADLLCKESKWSKAIYVFQKAAILSMLPGEVVTQTGENVTELFKQVEGLKQKIAGKSIPTEKFAVRKSRRYSAPKPVKLVVPALGMMYVWNGFTIVGKRADHTESLLITIEQAEVALNQETNPTEYHPDDQCLIQMLKGLCLKHLGRLLQAELCFTQVTTSEKRIKYDHYLVPFSLYELGLLYKQQGDFQKASRFIENAKQNYKGYSMESRLHFRIHAALNSLRGSPATTP</sequence>
<reference evidence="6 7" key="1">
    <citation type="submission" date="2019-01" db="EMBL/GenBank/DDBJ databases">
        <title>Draft Genome and Complete Hox-Cluster Characterization of the Sterlet Sturgeon (Acipenser ruthenus).</title>
        <authorList>
            <person name="Wei Q."/>
        </authorList>
    </citation>
    <scope>NUCLEOTIDE SEQUENCE [LARGE SCALE GENOMIC DNA]</scope>
    <source>
        <strain evidence="6">WHYD16114868_AA</strain>
        <tissue evidence="6">Blood</tissue>
    </source>
</reference>
<evidence type="ECO:0000256" key="3">
    <source>
        <dbReference type="ARBA" id="ARBA00022737"/>
    </source>
</evidence>
<protein>
    <recommendedName>
        <fullName evidence="2">Tetratricopeptide repeat protein 39B</fullName>
    </recommendedName>
</protein>
<dbReference type="SUPFAM" id="SSF48452">
    <property type="entry name" value="TPR-like"/>
    <property type="match status" value="2"/>
</dbReference>
<evidence type="ECO:0000313" key="7">
    <source>
        <dbReference type="Proteomes" id="UP000289886"/>
    </source>
</evidence>
<dbReference type="EMBL" id="SCEB01214528">
    <property type="protein sequence ID" value="RXM34840.1"/>
    <property type="molecule type" value="Genomic_DNA"/>
</dbReference>
<name>A0A444UI32_ACIRT</name>
<dbReference type="Pfam" id="PF10300">
    <property type="entry name" value="Iml2-TPR_39"/>
    <property type="match status" value="2"/>
</dbReference>
<dbReference type="Proteomes" id="UP000289886">
    <property type="component" value="Unassembled WGS sequence"/>
</dbReference>
<dbReference type="PANTHER" id="PTHR31859:SF4">
    <property type="entry name" value="TETRATRICOPEPTIDE REPEAT PROTEIN 39B"/>
    <property type="match status" value="1"/>
</dbReference>
<evidence type="ECO:0000313" key="6">
    <source>
        <dbReference type="EMBL" id="RXM34840.1"/>
    </source>
</evidence>
<dbReference type="SMART" id="SM00028">
    <property type="entry name" value="TPR"/>
    <property type="match status" value="3"/>
</dbReference>
<dbReference type="Gene3D" id="1.25.40.10">
    <property type="entry name" value="Tetratricopeptide repeat domain"/>
    <property type="match status" value="2"/>
</dbReference>
<accession>A0A444UI32</accession>